<evidence type="ECO:0000313" key="8">
    <source>
        <dbReference type="EMBL" id="GAA2683066.1"/>
    </source>
</evidence>
<reference evidence="8 9" key="1">
    <citation type="journal article" date="2019" name="Int. J. Syst. Evol. Microbiol.">
        <title>The Global Catalogue of Microorganisms (GCM) 10K type strain sequencing project: providing services to taxonomists for standard genome sequencing and annotation.</title>
        <authorList>
            <consortium name="The Broad Institute Genomics Platform"/>
            <consortium name="The Broad Institute Genome Sequencing Center for Infectious Disease"/>
            <person name="Wu L."/>
            <person name="Ma J."/>
        </authorList>
    </citation>
    <scope>NUCLEOTIDE SEQUENCE [LARGE SCALE GENOMIC DNA]</scope>
    <source>
        <strain evidence="8 9">JCM 4531</strain>
    </source>
</reference>
<feature type="domain" description="HTH deoR-type" evidence="7">
    <location>
        <begin position="63"/>
        <end position="118"/>
    </location>
</feature>
<organism evidence="8 9">
    <name type="scientific">Streptomyces violaceolatus</name>
    <dbReference type="NCBI Taxonomy" id="67378"/>
    <lineage>
        <taxon>Bacteria</taxon>
        <taxon>Bacillati</taxon>
        <taxon>Actinomycetota</taxon>
        <taxon>Actinomycetes</taxon>
        <taxon>Kitasatosporales</taxon>
        <taxon>Streptomycetaceae</taxon>
        <taxon>Streptomyces</taxon>
        <taxon>Streptomyces violaceoruber group</taxon>
    </lineage>
</organism>
<dbReference type="PANTHER" id="PTHR30363:SF4">
    <property type="entry name" value="GLYCEROL-3-PHOSPHATE REGULON REPRESSOR"/>
    <property type="match status" value="1"/>
</dbReference>
<dbReference type="InterPro" id="IPR037171">
    <property type="entry name" value="NagB/RpiA_transferase-like"/>
</dbReference>
<dbReference type="EMBL" id="BAAASK010000007">
    <property type="protein sequence ID" value="GAA2683066.1"/>
    <property type="molecule type" value="Genomic_DNA"/>
</dbReference>
<evidence type="ECO:0000256" key="5">
    <source>
        <dbReference type="ARBA" id="ARBA00023163"/>
    </source>
</evidence>
<keyword evidence="4 8" id="KW-0238">DNA-binding</keyword>
<dbReference type="PRINTS" id="PR00037">
    <property type="entry name" value="HTHLACR"/>
</dbReference>
<evidence type="ECO:0000313" key="9">
    <source>
        <dbReference type="Proteomes" id="UP001499989"/>
    </source>
</evidence>
<dbReference type="SMART" id="SM01134">
    <property type="entry name" value="DeoRC"/>
    <property type="match status" value="1"/>
</dbReference>
<dbReference type="SMART" id="SM00420">
    <property type="entry name" value="HTH_DEOR"/>
    <property type="match status" value="1"/>
</dbReference>
<dbReference type="InterPro" id="IPR014036">
    <property type="entry name" value="DeoR-like_C"/>
</dbReference>
<keyword evidence="9" id="KW-1185">Reference proteome</keyword>
<accession>A0ABN3SQA4</accession>
<dbReference type="PROSITE" id="PS00894">
    <property type="entry name" value="HTH_DEOR_1"/>
    <property type="match status" value="1"/>
</dbReference>
<keyword evidence="3" id="KW-0805">Transcription regulation</keyword>
<comment type="caution">
    <text evidence="8">The sequence shown here is derived from an EMBL/GenBank/DDBJ whole genome shotgun (WGS) entry which is preliminary data.</text>
</comment>
<dbReference type="InterPro" id="IPR036388">
    <property type="entry name" value="WH-like_DNA-bd_sf"/>
</dbReference>
<name>A0ABN3SQA4_9ACTN</name>
<dbReference type="Pfam" id="PF08220">
    <property type="entry name" value="HTH_DeoR"/>
    <property type="match status" value="1"/>
</dbReference>
<dbReference type="SUPFAM" id="SSF46785">
    <property type="entry name" value="Winged helix' DNA-binding domain"/>
    <property type="match status" value="1"/>
</dbReference>
<dbReference type="Gene3D" id="3.40.50.1360">
    <property type="match status" value="1"/>
</dbReference>
<sequence length="312" mass="32324">MPGGEDGPRGRFEACEVGGHGPGVAVGAGTIGAGDEYEHGLVGHGRYNTCRNVQEQERMRMLAAERRDHLLGLLARQGKIVAKDVAAELRISEDTVRRDLRDLASEGLCQRVYGGALPVSPAVADYGARRTVAPDGKRKVASAAAGLVRPGGVVILDGGTTALAVVHALPEDLDCTVITHSPTIAAALLDHPRAEVFVLGGRLFKHSAVACGAAAVEAAQNVSADLFLLGVTGVHPEAGLTTGDAEDAAMKRALAARAADTYVLASSEKIGTASRYRVLPWEEISGLVTDTPPHDPVIEQLTAGGIDVLAAD</sequence>
<protein>
    <recommendedName>
        <fullName evidence="1">Lactose phosphotransferase system repressor</fullName>
    </recommendedName>
</protein>
<dbReference type="PROSITE" id="PS51000">
    <property type="entry name" value="HTH_DEOR_2"/>
    <property type="match status" value="1"/>
</dbReference>
<dbReference type="InterPro" id="IPR036390">
    <property type="entry name" value="WH_DNA-bd_sf"/>
</dbReference>
<comment type="function">
    <text evidence="6">Repressor of the lactose catabolism operon. Galactose-6-phosphate is the inducer.</text>
</comment>
<evidence type="ECO:0000256" key="2">
    <source>
        <dbReference type="ARBA" id="ARBA00022491"/>
    </source>
</evidence>
<dbReference type="InterPro" id="IPR001034">
    <property type="entry name" value="DeoR_HTH"/>
</dbReference>
<evidence type="ECO:0000256" key="3">
    <source>
        <dbReference type="ARBA" id="ARBA00023015"/>
    </source>
</evidence>
<proteinExistence type="predicted"/>
<dbReference type="GO" id="GO:0003677">
    <property type="term" value="F:DNA binding"/>
    <property type="evidence" value="ECO:0007669"/>
    <property type="project" value="UniProtKB-KW"/>
</dbReference>
<evidence type="ECO:0000256" key="4">
    <source>
        <dbReference type="ARBA" id="ARBA00023125"/>
    </source>
</evidence>
<evidence type="ECO:0000256" key="6">
    <source>
        <dbReference type="ARBA" id="ARBA00024937"/>
    </source>
</evidence>
<dbReference type="Pfam" id="PF00455">
    <property type="entry name" value="DeoRC"/>
    <property type="match status" value="1"/>
</dbReference>
<dbReference type="Gene3D" id="1.10.10.10">
    <property type="entry name" value="Winged helix-like DNA-binding domain superfamily/Winged helix DNA-binding domain"/>
    <property type="match status" value="1"/>
</dbReference>
<dbReference type="InterPro" id="IPR018356">
    <property type="entry name" value="Tscrpt_reg_HTH_DeoR_CS"/>
</dbReference>
<dbReference type="Proteomes" id="UP001499989">
    <property type="component" value="Unassembled WGS sequence"/>
</dbReference>
<dbReference type="SUPFAM" id="SSF100950">
    <property type="entry name" value="NagB/RpiA/CoA transferase-like"/>
    <property type="match status" value="1"/>
</dbReference>
<dbReference type="PANTHER" id="PTHR30363">
    <property type="entry name" value="HTH-TYPE TRANSCRIPTIONAL REGULATOR SRLR-RELATED"/>
    <property type="match status" value="1"/>
</dbReference>
<keyword evidence="2" id="KW-0678">Repressor</keyword>
<evidence type="ECO:0000259" key="7">
    <source>
        <dbReference type="PROSITE" id="PS51000"/>
    </source>
</evidence>
<gene>
    <name evidence="8" type="ORF">GCM10010310_32810</name>
</gene>
<keyword evidence="5" id="KW-0804">Transcription</keyword>
<evidence type="ECO:0000256" key="1">
    <source>
        <dbReference type="ARBA" id="ARBA00021390"/>
    </source>
</evidence>
<dbReference type="InterPro" id="IPR050313">
    <property type="entry name" value="Carb_Metab_HTH_regulators"/>
</dbReference>